<dbReference type="EMBL" id="LAZR01062116">
    <property type="protein sequence ID" value="KKK62189.1"/>
    <property type="molecule type" value="Genomic_DNA"/>
</dbReference>
<proteinExistence type="predicted"/>
<reference evidence="2" key="1">
    <citation type="journal article" date="2015" name="Nature">
        <title>Complex archaea that bridge the gap between prokaryotes and eukaryotes.</title>
        <authorList>
            <person name="Spang A."/>
            <person name="Saw J.H."/>
            <person name="Jorgensen S.L."/>
            <person name="Zaremba-Niedzwiedzka K."/>
            <person name="Martijn J."/>
            <person name="Lind A.E."/>
            <person name="van Eijk R."/>
            <person name="Schleper C."/>
            <person name="Guy L."/>
            <person name="Ettema T.J."/>
        </authorList>
    </citation>
    <scope>NUCLEOTIDE SEQUENCE</scope>
</reference>
<feature type="region of interest" description="Disordered" evidence="1">
    <location>
        <begin position="147"/>
        <end position="171"/>
    </location>
</feature>
<name>A0A0F8Z720_9ZZZZ</name>
<feature type="compositionally biased region" description="Basic and acidic residues" evidence="1">
    <location>
        <begin position="162"/>
        <end position="171"/>
    </location>
</feature>
<dbReference type="InterPro" id="IPR036465">
    <property type="entry name" value="vWFA_dom_sf"/>
</dbReference>
<organism evidence="2">
    <name type="scientific">marine sediment metagenome</name>
    <dbReference type="NCBI Taxonomy" id="412755"/>
    <lineage>
        <taxon>unclassified sequences</taxon>
        <taxon>metagenomes</taxon>
        <taxon>ecological metagenomes</taxon>
    </lineage>
</organism>
<feature type="non-terminal residue" evidence="2">
    <location>
        <position position="1"/>
    </location>
</feature>
<evidence type="ECO:0000313" key="2">
    <source>
        <dbReference type="EMBL" id="KKK62189.1"/>
    </source>
</evidence>
<evidence type="ECO:0000256" key="1">
    <source>
        <dbReference type="SAM" id="MobiDB-lite"/>
    </source>
</evidence>
<feature type="non-terminal residue" evidence="2">
    <location>
        <position position="363"/>
    </location>
</feature>
<accession>A0A0F8Z720</accession>
<protein>
    <recommendedName>
        <fullName evidence="3">VWFA domain-containing protein</fullName>
    </recommendedName>
</protein>
<dbReference type="AlphaFoldDB" id="A0A0F8Z720"/>
<comment type="caution">
    <text evidence="2">The sequence shown here is derived from an EMBL/GenBank/DDBJ whole genome shotgun (WGS) entry which is preliminary data.</text>
</comment>
<dbReference type="SUPFAM" id="SSF53300">
    <property type="entry name" value="vWA-like"/>
    <property type="match status" value="1"/>
</dbReference>
<gene>
    <name evidence="2" type="ORF">LCGC14_3006820</name>
</gene>
<evidence type="ECO:0008006" key="3">
    <source>
        <dbReference type="Google" id="ProtNLM"/>
    </source>
</evidence>
<sequence length="363" mass="41636">RFTKTLDIDKEYDAFHAKHEHIGKFIVDDMQNVINDHECLLSHEILLNNTLDVYKSGKVEYIGDTYNHNIAYRDFLYELSQSELYSQILAQKNPLYSFLDIMGNLIEKGELPGGMKGQNKGNNAVDDLIRRGKLLLDLMKDKTMRQMMKQPQDGDSGDNDSEDGKDKYGKEKSKMGLKEIKKFIDRMKSSDIIKLHLSNLYKNVALYGRSKRYIPSLYPNNIEVDTMKHVHQVHRLLPSQLAIPKPLLMYRIAKKNALIKDYRKQAEEKNLLYILLDMSSSMGDEGESIGGYKKHFYSSAIAISYLRKLVDNEDYFAFRFFAGQPHGLHEAENTQEASELIETILKQGLYGCTKIGDALSTAI</sequence>